<dbReference type="InterPro" id="IPR002782">
    <property type="entry name" value="Mut7-C_RNAse_dom"/>
</dbReference>
<sequence>MDRNNEDNLSIDESGKTFNPDPLLSELKVNLENDNYSKALGICQRLTRQAQREVAQADLVREVVREELVCIDAHLATIYTTQPLEESSVIESQVVDADSKPSSLIKFSKKLITEYSFELSSFPNIYLAHLHSRFRWLLYSRMTAKTKTTENWDTLIEYALKEHPELARTGIQQLLKYKDLKGIYQFFGKEIGDKYQNQIALDVESKEVESNEEIPLVTYYCKPKDVEITFVADERTLGECQTNVLHSSVTRVGLDCEWRPLSFSDTTRCALIQIGTANHIYLLDGINLPRDLVTQFLVALFGSKEIIKYGYDFSSDISILCQTYPEIEGKTLSQYVNLARPQPLIVKLLTSTGTGTGLAALVKSVLKCDLDKKFQISDWERRPLLDDQMLYAANDAYCLLDLANGLNGIIEDVTTEVSALLKKSIEPTTITLTMKREKPKRSSANKLIVRPQPASDNGSKQSVSEVHTLIDPNLPKLARKLRLCGIDALVPLSSNTQSILNLITSKESPRIFFTKTKALFNALSSHLQNVQTNPETGESTFDTVGLHLLQSNTTLEQVTEIVEKMSIRVTVKDLLSRCTVCNSNRWIGRTSKEIQERQNFGGVRYHEFVRNSSAELESTENSSHIKRKDWIPETICETVERFIECEECNKIYWIGGHAKRVIKGMEGILDTST</sequence>
<keyword evidence="3" id="KW-1185">Reference proteome</keyword>
<dbReference type="Pfam" id="PF01612">
    <property type="entry name" value="DNA_pol_A_exo1"/>
    <property type="match status" value="1"/>
</dbReference>
<evidence type="ECO:0000313" key="2">
    <source>
        <dbReference type="EMBL" id="KAK9766912.1"/>
    </source>
</evidence>
<feature type="domain" description="3'-5' exonuclease" evidence="1">
    <location>
        <begin position="228"/>
        <end position="411"/>
    </location>
</feature>
<dbReference type="SUPFAM" id="SSF53098">
    <property type="entry name" value="Ribonuclease H-like"/>
    <property type="match status" value="1"/>
</dbReference>
<dbReference type="EMBL" id="JASJQH010000113">
    <property type="protein sequence ID" value="KAK9766912.1"/>
    <property type="molecule type" value="Genomic_DNA"/>
</dbReference>
<dbReference type="GO" id="GO:0004527">
    <property type="term" value="F:exonuclease activity"/>
    <property type="evidence" value="ECO:0007669"/>
    <property type="project" value="UniProtKB-KW"/>
</dbReference>
<dbReference type="InterPro" id="IPR002562">
    <property type="entry name" value="3'-5'_exonuclease_dom"/>
</dbReference>
<dbReference type="SMART" id="SM00474">
    <property type="entry name" value="35EXOc"/>
    <property type="match status" value="1"/>
</dbReference>
<proteinExistence type="predicted"/>
<organism evidence="2 3">
    <name type="scientific">Basidiobolus ranarum</name>
    <dbReference type="NCBI Taxonomy" id="34480"/>
    <lineage>
        <taxon>Eukaryota</taxon>
        <taxon>Fungi</taxon>
        <taxon>Fungi incertae sedis</taxon>
        <taxon>Zoopagomycota</taxon>
        <taxon>Entomophthoromycotina</taxon>
        <taxon>Basidiobolomycetes</taxon>
        <taxon>Basidiobolales</taxon>
        <taxon>Basidiobolaceae</taxon>
        <taxon>Basidiobolus</taxon>
    </lineage>
</organism>
<dbReference type="PANTHER" id="PTHR47765:SF2">
    <property type="entry name" value="EXONUCLEASE MUT-7 HOMOLOG"/>
    <property type="match status" value="1"/>
</dbReference>
<dbReference type="InterPro" id="IPR036397">
    <property type="entry name" value="RNaseH_sf"/>
</dbReference>
<gene>
    <name evidence="2" type="primary">EXD3</name>
    <name evidence="2" type="ORF">K7432_003629</name>
</gene>
<name>A0ABR2WZL4_9FUNG</name>
<evidence type="ECO:0000259" key="1">
    <source>
        <dbReference type="SMART" id="SM00474"/>
    </source>
</evidence>
<evidence type="ECO:0000313" key="3">
    <source>
        <dbReference type="Proteomes" id="UP001479436"/>
    </source>
</evidence>
<keyword evidence="2" id="KW-0269">Exonuclease</keyword>
<dbReference type="PANTHER" id="PTHR47765">
    <property type="entry name" value="3'-5' EXONUCLEASE DOMAIN-CONTAINING PROTEIN"/>
    <property type="match status" value="1"/>
</dbReference>
<keyword evidence="2" id="KW-0378">Hydrolase</keyword>
<comment type="caution">
    <text evidence="2">The sequence shown here is derived from an EMBL/GenBank/DDBJ whole genome shotgun (WGS) entry which is preliminary data.</text>
</comment>
<accession>A0ABR2WZL4</accession>
<dbReference type="Proteomes" id="UP001479436">
    <property type="component" value="Unassembled WGS sequence"/>
</dbReference>
<dbReference type="Gene3D" id="3.30.420.10">
    <property type="entry name" value="Ribonuclease H-like superfamily/Ribonuclease H"/>
    <property type="match status" value="1"/>
</dbReference>
<keyword evidence="2" id="KW-0540">Nuclease</keyword>
<reference evidence="2 3" key="1">
    <citation type="submission" date="2023-04" db="EMBL/GenBank/DDBJ databases">
        <title>Genome of Basidiobolus ranarum AG-B5.</title>
        <authorList>
            <person name="Stajich J.E."/>
            <person name="Carter-House D."/>
            <person name="Gryganskyi A."/>
        </authorList>
    </citation>
    <scope>NUCLEOTIDE SEQUENCE [LARGE SCALE GENOMIC DNA]</scope>
    <source>
        <strain evidence="2 3">AG-B5</strain>
    </source>
</reference>
<dbReference type="InterPro" id="IPR052408">
    <property type="entry name" value="Exonuclease_MUT-7-like"/>
</dbReference>
<dbReference type="Pfam" id="PF01927">
    <property type="entry name" value="Mut7-C"/>
    <property type="match status" value="2"/>
</dbReference>
<dbReference type="InterPro" id="IPR012337">
    <property type="entry name" value="RNaseH-like_sf"/>
</dbReference>
<protein>
    <submittedName>
        <fullName evidence="2">Exonuclease mut-7</fullName>
    </submittedName>
</protein>